<feature type="compositionally biased region" description="Polar residues" evidence="1">
    <location>
        <begin position="134"/>
        <end position="145"/>
    </location>
</feature>
<reference evidence="3" key="1">
    <citation type="submission" date="2022-01" db="EMBL/GenBank/DDBJ databases">
        <title>Genome Sequence Resource for Two Populations of Ditylenchus destructor, the Migratory Endoparasitic Phytonematode.</title>
        <authorList>
            <person name="Zhang H."/>
            <person name="Lin R."/>
            <person name="Xie B."/>
        </authorList>
    </citation>
    <scope>NUCLEOTIDE SEQUENCE</scope>
    <source>
        <strain evidence="3">BazhouSP</strain>
    </source>
</reference>
<accession>A0AAD4N0D0</accession>
<dbReference type="AlphaFoldDB" id="A0AAD4N0D0"/>
<keyword evidence="4" id="KW-1185">Reference proteome</keyword>
<gene>
    <name evidence="3" type="ORF">DdX_09700</name>
</gene>
<sequence>MVGPGIGLGKFVLGKIMHGGSGLVATTSSYLGLAWLADLLFEDSENQEFPTYWLIVLAAAPAVLTLLCLYTFHWWRMERQRRQEMAHQVQYLPHNRANPVQFHIPEIQNGLDPRAEYARVARPHMGRDPLRQATLNTTNMHTQTRGSEEPRTPSPIRNIIIPPFRC</sequence>
<evidence type="ECO:0000256" key="2">
    <source>
        <dbReference type="SAM" id="Phobius"/>
    </source>
</evidence>
<keyword evidence="2" id="KW-0472">Membrane</keyword>
<feature type="transmembrane region" description="Helical" evidence="2">
    <location>
        <begin position="12"/>
        <end position="32"/>
    </location>
</feature>
<keyword evidence="2" id="KW-1133">Transmembrane helix</keyword>
<keyword evidence="2" id="KW-0812">Transmembrane</keyword>
<feature type="transmembrane region" description="Helical" evidence="2">
    <location>
        <begin position="52"/>
        <end position="75"/>
    </location>
</feature>
<evidence type="ECO:0000313" key="4">
    <source>
        <dbReference type="Proteomes" id="UP001201812"/>
    </source>
</evidence>
<comment type="caution">
    <text evidence="3">The sequence shown here is derived from an EMBL/GenBank/DDBJ whole genome shotgun (WGS) entry which is preliminary data.</text>
</comment>
<name>A0AAD4N0D0_9BILA</name>
<proteinExistence type="predicted"/>
<evidence type="ECO:0000313" key="3">
    <source>
        <dbReference type="EMBL" id="KAI1712158.1"/>
    </source>
</evidence>
<dbReference type="EMBL" id="JAKKPZ010000019">
    <property type="protein sequence ID" value="KAI1712158.1"/>
    <property type="molecule type" value="Genomic_DNA"/>
</dbReference>
<dbReference type="Proteomes" id="UP001201812">
    <property type="component" value="Unassembled WGS sequence"/>
</dbReference>
<organism evidence="3 4">
    <name type="scientific">Ditylenchus destructor</name>
    <dbReference type="NCBI Taxonomy" id="166010"/>
    <lineage>
        <taxon>Eukaryota</taxon>
        <taxon>Metazoa</taxon>
        <taxon>Ecdysozoa</taxon>
        <taxon>Nematoda</taxon>
        <taxon>Chromadorea</taxon>
        <taxon>Rhabditida</taxon>
        <taxon>Tylenchina</taxon>
        <taxon>Tylenchomorpha</taxon>
        <taxon>Sphaerularioidea</taxon>
        <taxon>Anguinidae</taxon>
        <taxon>Anguininae</taxon>
        <taxon>Ditylenchus</taxon>
    </lineage>
</organism>
<protein>
    <submittedName>
        <fullName evidence="3">Uncharacterized protein</fullName>
    </submittedName>
</protein>
<feature type="region of interest" description="Disordered" evidence="1">
    <location>
        <begin position="134"/>
        <end position="157"/>
    </location>
</feature>
<evidence type="ECO:0000256" key="1">
    <source>
        <dbReference type="SAM" id="MobiDB-lite"/>
    </source>
</evidence>